<evidence type="ECO:0000313" key="8">
    <source>
        <dbReference type="EMBL" id="SHJ55152.1"/>
    </source>
</evidence>
<comment type="caution">
    <text evidence="8">The sequence shown here is derived from an EMBL/GenBank/DDBJ whole genome shotgun (WGS) entry which is preliminary data.</text>
</comment>
<keyword evidence="3 7" id="KW-0732">Signal</keyword>
<name>A0ABY1INA2_9HYPH</name>
<dbReference type="SUPFAM" id="SSF53850">
    <property type="entry name" value="Periplasmic binding protein-like II"/>
    <property type="match status" value="1"/>
</dbReference>
<keyword evidence="6" id="KW-0449">Lipoprotein</keyword>
<keyword evidence="4" id="KW-0472">Membrane</keyword>
<comment type="subcellular location">
    <subcellularLocation>
        <location evidence="1">Membrane</location>
        <topology evidence="1">Lipid-anchor</topology>
    </subcellularLocation>
</comment>
<evidence type="ECO:0000256" key="2">
    <source>
        <dbReference type="ARBA" id="ARBA00008973"/>
    </source>
</evidence>
<keyword evidence="5" id="KW-0564">Palmitate</keyword>
<evidence type="ECO:0000313" key="9">
    <source>
        <dbReference type="Proteomes" id="UP000184290"/>
    </source>
</evidence>
<evidence type="ECO:0000256" key="6">
    <source>
        <dbReference type="ARBA" id="ARBA00023288"/>
    </source>
</evidence>
<organism evidence="8 9">
    <name type="scientific">Aureimonas altamirensis DSM 21988</name>
    <dbReference type="NCBI Taxonomy" id="1121026"/>
    <lineage>
        <taxon>Bacteria</taxon>
        <taxon>Pseudomonadati</taxon>
        <taxon>Pseudomonadota</taxon>
        <taxon>Alphaproteobacteria</taxon>
        <taxon>Hyphomicrobiales</taxon>
        <taxon>Aurantimonadaceae</taxon>
        <taxon>Aureimonas</taxon>
    </lineage>
</organism>
<evidence type="ECO:0000256" key="1">
    <source>
        <dbReference type="ARBA" id="ARBA00004635"/>
    </source>
</evidence>
<evidence type="ECO:0000256" key="7">
    <source>
        <dbReference type="SAM" id="SignalP"/>
    </source>
</evidence>
<gene>
    <name evidence="8" type="ORF">SAMN02745911_2842</name>
</gene>
<dbReference type="InterPro" id="IPR004872">
    <property type="entry name" value="Lipoprotein_NlpA"/>
</dbReference>
<feature type="chain" id="PRO_5047232338" evidence="7">
    <location>
        <begin position="25"/>
        <end position="269"/>
    </location>
</feature>
<dbReference type="Proteomes" id="UP000184290">
    <property type="component" value="Unassembled WGS sequence"/>
</dbReference>
<dbReference type="RefSeq" id="WP_073469319.1">
    <property type="nucleotide sequence ID" value="NZ_FQZC01000003.1"/>
</dbReference>
<feature type="signal peptide" evidence="7">
    <location>
        <begin position="1"/>
        <end position="24"/>
    </location>
</feature>
<evidence type="ECO:0000256" key="3">
    <source>
        <dbReference type="ARBA" id="ARBA00022729"/>
    </source>
</evidence>
<dbReference type="Gene3D" id="3.40.190.10">
    <property type="entry name" value="Periplasmic binding protein-like II"/>
    <property type="match status" value="2"/>
</dbReference>
<comment type="similarity">
    <text evidence="2">Belongs to the NlpA lipoprotein family.</text>
</comment>
<evidence type="ECO:0000256" key="4">
    <source>
        <dbReference type="ARBA" id="ARBA00023136"/>
    </source>
</evidence>
<dbReference type="PANTHER" id="PTHR30429">
    <property type="entry name" value="D-METHIONINE-BINDING LIPOPROTEIN METQ"/>
    <property type="match status" value="1"/>
</dbReference>
<proteinExistence type="inferred from homology"/>
<evidence type="ECO:0000256" key="5">
    <source>
        <dbReference type="ARBA" id="ARBA00023139"/>
    </source>
</evidence>
<dbReference type="EMBL" id="FQZC01000003">
    <property type="protein sequence ID" value="SHJ55152.1"/>
    <property type="molecule type" value="Genomic_DNA"/>
</dbReference>
<dbReference type="PANTHER" id="PTHR30429:SF1">
    <property type="entry name" value="D-METHIONINE-BINDING LIPOPROTEIN METQ-RELATED"/>
    <property type="match status" value="1"/>
</dbReference>
<keyword evidence="9" id="KW-1185">Reference proteome</keyword>
<sequence>MNYRSLWALLAVGMSVLPLHPALAQDLKIGVVPGAYGDSVAKAAEIARGENIEVEVIEFTDWTTPNVALQSGDIDVNYFQHKPFLDNAIKERGYDFAIAGVGALSNIGLYSLRHKSFDEIPDGGTVAIPNDPVNQGRGLLLLERAGLITLKEGVGFLGSLDDIVDNPRNLTFSEVEGPQLVRVTPDVDLSVGYPHFIVASGTFDPSAGLIYSGIEDRQFAIRFVTRSEDVDRADIKRFIEIYQSSPEVADVIDTAFAKDPQLYVLAWKN</sequence>
<reference evidence="8 9" key="1">
    <citation type="submission" date="2016-11" db="EMBL/GenBank/DDBJ databases">
        <authorList>
            <person name="Varghese N."/>
            <person name="Submissions S."/>
        </authorList>
    </citation>
    <scope>NUCLEOTIDE SEQUENCE [LARGE SCALE GENOMIC DNA]</scope>
    <source>
        <strain evidence="8 9">DSM 21988</strain>
    </source>
</reference>
<accession>A0ABY1INA2</accession>
<dbReference type="Pfam" id="PF03180">
    <property type="entry name" value="Lipoprotein_9"/>
    <property type="match status" value="1"/>
</dbReference>
<protein>
    <submittedName>
        <fullName evidence="8">D-methionine transport system substrate-binding protein</fullName>
    </submittedName>
</protein>